<name>A0A1J7C281_FLAJO</name>
<comment type="caution">
    <text evidence="1">The sequence shown here is derived from an EMBL/GenBank/DDBJ whole genome shotgun (WGS) entry which is preliminary data.</text>
</comment>
<proteinExistence type="predicted"/>
<protein>
    <submittedName>
        <fullName evidence="1">Uncharacterized protein</fullName>
    </submittedName>
</protein>
<dbReference type="AlphaFoldDB" id="A0A1J7C281"/>
<reference evidence="1 2" key="1">
    <citation type="submission" date="2016-10" db="EMBL/GenBank/DDBJ databases">
        <title>Draft Genome Sequence of Rhizobacteria Flavobacterium johnsoniae CI04.</title>
        <authorList>
            <person name="Bravo J.I."/>
            <person name="Lozano G.L."/>
            <person name="Handelsman J."/>
        </authorList>
    </citation>
    <scope>NUCLEOTIDE SEQUENCE [LARGE SCALE GENOMIC DNA]</scope>
    <source>
        <strain evidence="1 2">CI04</strain>
    </source>
</reference>
<evidence type="ECO:0000313" key="1">
    <source>
        <dbReference type="EMBL" id="OIV39833.1"/>
    </source>
</evidence>
<dbReference type="Proteomes" id="UP000182826">
    <property type="component" value="Unassembled WGS sequence"/>
</dbReference>
<evidence type="ECO:0000313" key="2">
    <source>
        <dbReference type="Proteomes" id="UP000182826"/>
    </source>
</evidence>
<sequence>MTTLGNKGKLILTTKISDKIVASSVIMDDNTKEAFLNLSKYTRDLLIKEPKMNLYGLNSLKNALLTYWNESINPDTEKFWAEIKAENIDYERKEPLRFALSKNRFRRVDQGMDARKHWIELKKLKGIKANYTTSEIEQIENIISEDEKRRLGILKKCLIKKEITQSQYLKFGECWAYMSNCDLWDRYFRKDEVEELLNIWKNFESK</sequence>
<accession>A0A1J7C281</accession>
<keyword evidence="2" id="KW-1185">Reference proteome</keyword>
<gene>
    <name evidence="1" type="ORF">BKM63_20710</name>
</gene>
<dbReference type="EMBL" id="MLFK01000011">
    <property type="protein sequence ID" value="OIV39833.1"/>
    <property type="molecule type" value="Genomic_DNA"/>
</dbReference>
<organism evidence="1 2">
    <name type="scientific">Flavobacterium johnsoniae</name>
    <name type="common">Cytophaga johnsonae</name>
    <dbReference type="NCBI Taxonomy" id="986"/>
    <lineage>
        <taxon>Bacteria</taxon>
        <taxon>Pseudomonadati</taxon>
        <taxon>Bacteroidota</taxon>
        <taxon>Flavobacteriia</taxon>
        <taxon>Flavobacteriales</taxon>
        <taxon>Flavobacteriaceae</taxon>
        <taxon>Flavobacterium</taxon>
    </lineage>
</organism>